<evidence type="ECO:0000256" key="3">
    <source>
        <dbReference type="ARBA" id="ARBA00013253"/>
    </source>
</evidence>
<dbReference type="NCBIfam" id="TIGR01498">
    <property type="entry name" value="folK"/>
    <property type="match status" value="1"/>
</dbReference>
<evidence type="ECO:0000313" key="15">
    <source>
        <dbReference type="Proteomes" id="UP000648239"/>
    </source>
</evidence>
<dbReference type="GO" id="GO:0005524">
    <property type="term" value="F:ATP binding"/>
    <property type="evidence" value="ECO:0007669"/>
    <property type="project" value="UniProtKB-KW"/>
</dbReference>
<gene>
    <name evidence="14" type="primary">folK</name>
    <name evidence="14" type="ORF">IFK94_10220</name>
</gene>
<comment type="pathway">
    <text evidence="1">Cofactor biosynthesis; tetrahydrofolate biosynthesis; 2-amino-4-hydroxy-6-hydroxymethyl-7,8-dihydropteridine diphosphate from 7,8-dihydroneopterin triphosphate: step 4/4.</text>
</comment>
<dbReference type="GO" id="GO:0046654">
    <property type="term" value="P:tetrahydrofolate biosynthetic process"/>
    <property type="evidence" value="ECO:0007669"/>
    <property type="project" value="UniProtKB-UniPathway"/>
</dbReference>
<evidence type="ECO:0000256" key="10">
    <source>
        <dbReference type="ARBA" id="ARBA00029409"/>
    </source>
</evidence>
<dbReference type="InterPro" id="IPR035907">
    <property type="entry name" value="Hppk_sf"/>
</dbReference>
<evidence type="ECO:0000256" key="8">
    <source>
        <dbReference type="ARBA" id="ARBA00022840"/>
    </source>
</evidence>
<dbReference type="GO" id="GO:0046656">
    <property type="term" value="P:folic acid biosynthetic process"/>
    <property type="evidence" value="ECO:0007669"/>
    <property type="project" value="UniProtKB-KW"/>
</dbReference>
<protein>
    <recommendedName>
        <fullName evidence="4">2-amino-4-hydroxy-6-hydroxymethyldihydropteridine pyrophosphokinase</fullName>
        <ecNumber evidence="3">2.7.6.3</ecNumber>
    </recommendedName>
    <alternativeName>
        <fullName evidence="11">6-hydroxymethyl-7,8-dihydropterin pyrophosphokinase</fullName>
    </alternativeName>
    <alternativeName>
        <fullName evidence="12">7,8-dihydro-6-hydroxymethylpterin-pyrophosphokinase</fullName>
    </alternativeName>
</protein>
<proteinExistence type="inferred from homology"/>
<dbReference type="GO" id="GO:0016301">
    <property type="term" value="F:kinase activity"/>
    <property type="evidence" value="ECO:0007669"/>
    <property type="project" value="UniProtKB-KW"/>
</dbReference>
<evidence type="ECO:0000256" key="9">
    <source>
        <dbReference type="ARBA" id="ARBA00022909"/>
    </source>
</evidence>
<dbReference type="EC" id="2.7.6.3" evidence="3"/>
<dbReference type="CDD" id="cd00483">
    <property type="entry name" value="HPPK"/>
    <property type="match status" value="1"/>
</dbReference>
<comment type="caution">
    <text evidence="14">The sequence shown here is derived from an EMBL/GenBank/DDBJ whole genome shotgun (WGS) entry which is preliminary data.</text>
</comment>
<keyword evidence="6" id="KW-0547">Nucleotide-binding</keyword>
<dbReference type="SUPFAM" id="SSF55083">
    <property type="entry name" value="6-hydroxymethyl-7,8-dihydropterin pyrophosphokinase, HPPK"/>
    <property type="match status" value="1"/>
</dbReference>
<evidence type="ECO:0000256" key="1">
    <source>
        <dbReference type="ARBA" id="ARBA00005051"/>
    </source>
</evidence>
<evidence type="ECO:0000256" key="11">
    <source>
        <dbReference type="ARBA" id="ARBA00029766"/>
    </source>
</evidence>
<accession>A0A8J6Y8Z4</accession>
<keyword evidence="9" id="KW-0289">Folate biosynthesis</keyword>
<evidence type="ECO:0000256" key="5">
    <source>
        <dbReference type="ARBA" id="ARBA00022679"/>
    </source>
</evidence>
<keyword evidence="5 14" id="KW-0808">Transferase</keyword>
<evidence type="ECO:0000256" key="4">
    <source>
        <dbReference type="ARBA" id="ARBA00016218"/>
    </source>
</evidence>
<dbReference type="Proteomes" id="UP000648239">
    <property type="component" value="Unassembled WGS sequence"/>
</dbReference>
<dbReference type="UniPathway" id="UPA00077">
    <property type="reaction ID" value="UER00155"/>
</dbReference>
<name>A0A8J6Y8Z4_9BACT</name>
<reference evidence="14 15" key="1">
    <citation type="submission" date="2020-08" db="EMBL/GenBank/DDBJ databases">
        <title>Acidobacteriota in marine sediments use diverse sulfur dissimilation pathways.</title>
        <authorList>
            <person name="Wasmund K."/>
        </authorList>
    </citation>
    <scope>NUCLEOTIDE SEQUENCE [LARGE SCALE GENOMIC DNA]</scope>
    <source>
        <strain evidence="14">MAG AM4</strain>
    </source>
</reference>
<dbReference type="PANTHER" id="PTHR43071:SF1">
    <property type="entry name" value="2-AMINO-4-HYDROXY-6-HYDROXYMETHYLDIHYDROPTERIDINE PYROPHOSPHOKINASE"/>
    <property type="match status" value="1"/>
</dbReference>
<dbReference type="Gene3D" id="3.30.70.560">
    <property type="entry name" value="7,8-Dihydro-6-hydroxymethylpterin-pyrophosphokinase HPPK"/>
    <property type="match status" value="1"/>
</dbReference>
<evidence type="ECO:0000313" key="14">
    <source>
        <dbReference type="EMBL" id="MBD3868486.1"/>
    </source>
</evidence>
<evidence type="ECO:0000256" key="7">
    <source>
        <dbReference type="ARBA" id="ARBA00022777"/>
    </source>
</evidence>
<dbReference type="EMBL" id="JACXWD010000033">
    <property type="protein sequence ID" value="MBD3868486.1"/>
    <property type="molecule type" value="Genomic_DNA"/>
</dbReference>
<dbReference type="Pfam" id="PF01288">
    <property type="entry name" value="HPPK"/>
    <property type="match status" value="1"/>
</dbReference>
<dbReference type="PANTHER" id="PTHR43071">
    <property type="entry name" value="2-AMINO-4-HYDROXY-6-HYDROXYMETHYLDIHYDROPTERIDINE PYROPHOSPHOKINASE"/>
    <property type="match status" value="1"/>
</dbReference>
<organism evidence="14 15">
    <name type="scientific">Candidatus Polarisedimenticola svalbardensis</name>
    <dbReference type="NCBI Taxonomy" id="2886004"/>
    <lineage>
        <taxon>Bacteria</taxon>
        <taxon>Pseudomonadati</taxon>
        <taxon>Acidobacteriota</taxon>
        <taxon>Candidatus Polarisedimenticolia</taxon>
        <taxon>Candidatus Polarisedimenticolales</taxon>
        <taxon>Candidatus Polarisedimenticolaceae</taxon>
        <taxon>Candidatus Polarisedimenticola</taxon>
    </lineage>
</organism>
<dbReference type="GO" id="GO:0003848">
    <property type="term" value="F:2-amino-4-hydroxy-6-hydroxymethyldihydropteridine diphosphokinase activity"/>
    <property type="evidence" value="ECO:0007669"/>
    <property type="project" value="UniProtKB-EC"/>
</dbReference>
<dbReference type="InterPro" id="IPR000550">
    <property type="entry name" value="Hppk"/>
</dbReference>
<sequence>MTPMEGFLGLGSNKGDRAAALKAGLCRLEGLGVRILVVSSVLETEPVGCEEQDLFLNQVARVRFDGSPEELLARTQEVERLAGRVRSRRNEPRPLDIDLLLFPGHERSDSPPILPHPRMWRRRFVLVPLAELAPDLRNPLTGRTILEELEGLLEGEVRPYNPGLRVEERSGQ</sequence>
<evidence type="ECO:0000259" key="13">
    <source>
        <dbReference type="Pfam" id="PF01288"/>
    </source>
</evidence>
<feature type="domain" description="7,8-dihydro-6-hydroxymethylpterin-pyrophosphokinase" evidence="13">
    <location>
        <begin position="7"/>
        <end position="134"/>
    </location>
</feature>
<comment type="function">
    <text evidence="10">Catalyzes the transfer of pyrophosphate from adenosine triphosphate (ATP) to 6-hydroxymethyl-7,8-dihydropterin, an enzymatic step in folate biosynthesis pathway.</text>
</comment>
<keyword evidence="8" id="KW-0067">ATP-binding</keyword>
<dbReference type="AlphaFoldDB" id="A0A8J6Y8Z4"/>
<comment type="similarity">
    <text evidence="2">Belongs to the HPPK family.</text>
</comment>
<evidence type="ECO:0000256" key="6">
    <source>
        <dbReference type="ARBA" id="ARBA00022741"/>
    </source>
</evidence>
<keyword evidence="7" id="KW-0418">Kinase</keyword>
<evidence type="ECO:0000256" key="2">
    <source>
        <dbReference type="ARBA" id="ARBA00005810"/>
    </source>
</evidence>
<evidence type="ECO:0000256" key="12">
    <source>
        <dbReference type="ARBA" id="ARBA00033413"/>
    </source>
</evidence>